<proteinExistence type="inferred from homology"/>
<dbReference type="CDD" id="cd18433">
    <property type="entry name" value="BRCT_Rad4_rpt3"/>
    <property type="match status" value="1"/>
</dbReference>
<feature type="compositionally biased region" description="Polar residues" evidence="9">
    <location>
        <begin position="1089"/>
        <end position="1101"/>
    </location>
</feature>
<dbReference type="GO" id="GO:0033314">
    <property type="term" value="P:mitotic DNA replication checkpoint signaling"/>
    <property type="evidence" value="ECO:0007669"/>
    <property type="project" value="TreeGrafter"/>
</dbReference>
<evidence type="ECO:0000256" key="1">
    <source>
        <dbReference type="ARBA" id="ARBA00007447"/>
    </source>
</evidence>
<keyword evidence="5" id="KW-0064">Aspartyl protease</keyword>
<keyword evidence="3 10" id="KW-0732">Signal</keyword>
<protein>
    <recommendedName>
        <fullName evidence="15">Peptidase A1 domain-containing protein</fullName>
    </recommendedName>
</protein>
<evidence type="ECO:0000259" key="11">
    <source>
        <dbReference type="PROSITE" id="PS50172"/>
    </source>
</evidence>
<dbReference type="GO" id="GO:0006270">
    <property type="term" value="P:DNA replication initiation"/>
    <property type="evidence" value="ECO:0007669"/>
    <property type="project" value="TreeGrafter"/>
</dbReference>
<evidence type="ECO:0000256" key="7">
    <source>
        <dbReference type="PIRSR" id="PIRSR601461-1"/>
    </source>
</evidence>
<dbReference type="GO" id="GO:0006508">
    <property type="term" value="P:proteolysis"/>
    <property type="evidence" value="ECO:0007669"/>
    <property type="project" value="UniProtKB-KW"/>
</dbReference>
<dbReference type="PROSITE" id="PS50172">
    <property type="entry name" value="BRCT"/>
    <property type="match status" value="3"/>
</dbReference>
<feature type="domain" description="Peptidase A1" evidence="12">
    <location>
        <begin position="65"/>
        <end position="384"/>
    </location>
</feature>
<dbReference type="PRINTS" id="PR00792">
    <property type="entry name" value="PEPSIN"/>
</dbReference>
<evidence type="ECO:0000313" key="13">
    <source>
        <dbReference type="EMBL" id="RKU46914.1"/>
    </source>
</evidence>
<dbReference type="STRING" id="177199.A0A420YGC3"/>
<gene>
    <name evidence="13" type="ORF">DL546_002875</name>
</gene>
<dbReference type="SUPFAM" id="SSF52113">
    <property type="entry name" value="BRCT domain"/>
    <property type="match status" value="3"/>
</dbReference>
<evidence type="ECO:0000259" key="12">
    <source>
        <dbReference type="PROSITE" id="PS51767"/>
    </source>
</evidence>
<dbReference type="InterPro" id="IPR001357">
    <property type="entry name" value="BRCT_dom"/>
</dbReference>
<dbReference type="Gene3D" id="2.40.70.10">
    <property type="entry name" value="Acid Proteases"/>
    <property type="match status" value="2"/>
</dbReference>
<dbReference type="InterPro" id="IPR036420">
    <property type="entry name" value="BRCT_dom_sf"/>
</dbReference>
<accession>A0A420YGC3</accession>
<comment type="caution">
    <text evidence="13">The sequence shown here is derived from an EMBL/GenBank/DDBJ whole genome shotgun (WGS) entry which is preliminary data.</text>
</comment>
<evidence type="ECO:0000256" key="10">
    <source>
        <dbReference type="SAM" id="SignalP"/>
    </source>
</evidence>
<evidence type="ECO:0000256" key="9">
    <source>
        <dbReference type="SAM" id="MobiDB-lite"/>
    </source>
</evidence>
<dbReference type="EMBL" id="QVQW01000011">
    <property type="protein sequence ID" value="RKU46914.1"/>
    <property type="molecule type" value="Genomic_DNA"/>
</dbReference>
<evidence type="ECO:0008006" key="15">
    <source>
        <dbReference type="Google" id="ProtNLM"/>
    </source>
</evidence>
<dbReference type="GO" id="GO:0004190">
    <property type="term" value="F:aspartic-type endopeptidase activity"/>
    <property type="evidence" value="ECO:0007669"/>
    <property type="project" value="UniProtKB-KW"/>
</dbReference>
<feature type="active site" evidence="7">
    <location>
        <position position="278"/>
    </location>
</feature>
<dbReference type="SMART" id="SM00292">
    <property type="entry name" value="BRCT"/>
    <property type="match status" value="4"/>
</dbReference>
<keyword evidence="14" id="KW-1185">Reference proteome</keyword>
<evidence type="ECO:0000256" key="8">
    <source>
        <dbReference type="PIRSR" id="PIRSR601461-2"/>
    </source>
</evidence>
<dbReference type="PANTHER" id="PTHR13561">
    <property type="entry name" value="DNA REPLICATION REGULATOR DPB11-RELATED"/>
    <property type="match status" value="1"/>
</dbReference>
<dbReference type="PANTHER" id="PTHR13561:SF20">
    <property type="entry name" value="DNA TOPOISOMERASE 2-BINDING PROTEIN 1"/>
    <property type="match status" value="1"/>
</dbReference>
<dbReference type="PROSITE" id="PS51767">
    <property type="entry name" value="PEPTIDASE_A1"/>
    <property type="match status" value="1"/>
</dbReference>
<feature type="active site" evidence="7">
    <location>
        <position position="83"/>
    </location>
</feature>
<feature type="chain" id="PRO_5019248904" description="Peptidase A1 domain-containing protein" evidence="10">
    <location>
        <begin position="26"/>
        <end position="1318"/>
    </location>
</feature>
<dbReference type="Proteomes" id="UP000275385">
    <property type="component" value="Unassembled WGS sequence"/>
</dbReference>
<dbReference type="InterPro" id="IPR033876">
    <property type="entry name" value="SAP-like"/>
</dbReference>
<feature type="domain" description="BRCT" evidence="11">
    <location>
        <begin position="466"/>
        <end position="549"/>
    </location>
</feature>
<evidence type="ECO:0000256" key="5">
    <source>
        <dbReference type="ARBA" id="ARBA00022750"/>
    </source>
</evidence>
<keyword evidence="8" id="KW-1015">Disulfide bond</keyword>
<feature type="domain" description="BRCT" evidence="11">
    <location>
        <begin position="599"/>
        <end position="667"/>
    </location>
</feature>
<evidence type="ECO:0000256" key="2">
    <source>
        <dbReference type="ARBA" id="ARBA00022670"/>
    </source>
</evidence>
<dbReference type="Pfam" id="PF00026">
    <property type="entry name" value="Asp"/>
    <property type="match status" value="1"/>
</dbReference>
<feature type="compositionally biased region" description="Polar residues" evidence="9">
    <location>
        <begin position="751"/>
        <end position="770"/>
    </location>
</feature>
<evidence type="ECO:0000313" key="14">
    <source>
        <dbReference type="Proteomes" id="UP000275385"/>
    </source>
</evidence>
<dbReference type="GO" id="GO:0007095">
    <property type="term" value="P:mitotic G2 DNA damage checkpoint signaling"/>
    <property type="evidence" value="ECO:0007669"/>
    <property type="project" value="TreeGrafter"/>
</dbReference>
<evidence type="ECO:0000256" key="6">
    <source>
        <dbReference type="ARBA" id="ARBA00022801"/>
    </source>
</evidence>
<keyword evidence="6" id="KW-0378">Hydrolase</keyword>
<evidence type="ECO:0000256" key="4">
    <source>
        <dbReference type="ARBA" id="ARBA00022737"/>
    </source>
</evidence>
<dbReference type="InterPro" id="IPR059215">
    <property type="entry name" value="BRCT2_TopBP1-like"/>
</dbReference>
<name>A0A420YGC3_9PEZI</name>
<dbReference type="InterPro" id="IPR033121">
    <property type="entry name" value="PEPTIDASE_A1"/>
</dbReference>
<dbReference type="CDD" id="cd05474">
    <property type="entry name" value="SAP_like"/>
    <property type="match status" value="1"/>
</dbReference>
<feature type="domain" description="BRCT" evidence="11">
    <location>
        <begin position="895"/>
        <end position="981"/>
    </location>
</feature>
<dbReference type="SUPFAM" id="SSF50630">
    <property type="entry name" value="Acid proteases"/>
    <property type="match status" value="1"/>
</dbReference>
<feature type="region of interest" description="Disordered" evidence="9">
    <location>
        <begin position="1295"/>
        <end position="1318"/>
    </location>
</feature>
<feature type="compositionally biased region" description="Pro residues" evidence="9">
    <location>
        <begin position="733"/>
        <end position="743"/>
    </location>
</feature>
<evidence type="ECO:0000256" key="3">
    <source>
        <dbReference type="ARBA" id="ARBA00022729"/>
    </source>
</evidence>
<feature type="signal peptide" evidence="10">
    <location>
        <begin position="1"/>
        <end position="25"/>
    </location>
</feature>
<dbReference type="CDD" id="cd17731">
    <property type="entry name" value="BRCT_TopBP1_rpt2_like"/>
    <property type="match status" value="1"/>
</dbReference>
<keyword evidence="2" id="KW-0645">Protease</keyword>
<keyword evidence="4" id="KW-0677">Repeat</keyword>
<feature type="region of interest" description="Disordered" evidence="9">
    <location>
        <begin position="727"/>
        <end position="770"/>
    </location>
</feature>
<dbReference type="InterPro" id="IPR021109">
    <property type="entry name" value="Peptidase_aspartic_dom_sf"/>
</dbReference>
<dbReference type="InterPro" id="IPR001461">
    <property type="entry name" value="Aspartic_peptidase_A1"/>
</dbReference>
<dbReference type="Pfam" id="PF12738">
    <property type="entry name" value="PTCB-BRCT"/>
    <property type="match status" value="2"/>
</dbReference>
<dbReference type="Pfam" id="PF00533">
    <property type="entry name" value="BRCT"/>
    <property type="match status" value="1"/>
</dbReference>
<comment type="similarity">
    <text evidence="1">Belongs to the peptidase A1 family.</text>
</comment>
<feature type="compositionally biased region" description="Basic and acidic residues" evidence="9">
    <location>
        <begin position="1053"/>
        <end position="1062"/>
    </location>
</feature>
<feature type="compositionally biased region" description="Polar residues" evidence="9">
    <location>
        <begin position="1110"/>
        <end position="1122"/>
    </location>
</feature>
<sequence>MAFLPHSFLVHLVLLLVLCLRQSEAQDISPHDGCIHLPIIHSTNTHYFGKRAVSLSLSNRTDIAYYAKLNIGTPPQSVFVQLDTGSFELWVNPLCPSLSDADASFCDTVGHYDTAQSSTATSLGVAKTLQYGIGSANITYFKDDISLDGLSTQLKSVQFGVASSSEDQFSGVMGIGYGQGITTRYRNFVDELSAQNATKVKAFTVALGAKDEQEGIVVFGGVDTSRFSGQLAPQPIIPASKSPDNVPRYWINMDSLSLHPPSGKISTYADSNIPVFLDTGSTMTLLPSKLAAQVARDFGSDGVDTNGFYEIGCDLEDIQGTLDFAFNGTTIRVPYNELIRKVESSPPTCFLGISPSDDFTLLGDTFMRSAYAVFDLEQNIIWMTQSENCGSTPRALTSMSSMSTLIGACGVNKVANPATTMLTSTTVATPSPVSSATNVTPSGLNTGAAMPTASAGTADSAVDLFDSSVPFKGVVVCCTSIPPDQRTEIAAKTAELGGIHKYDLTPDVTHLIVGEYDTPKYRHVAKERPDILPMAAGWVEAVRDLWIEDAEIDFAALENAWKLRTFETSGGTSKDPEAEVASRNRLLCCMTGFDDADVRERIMETIQAHGGSYTGDLTRKVTHLIAYKPEGKKYAAAKMWNIHTVSLEWLQHSLQRGMILDDKCYDPVLPVEERGKGAWNRREVNKVSLGKRLRESAAAAQEDGRRKLRKTASMKILSQKENLWGDILGKPQPVEPPALPAEPTPVAEDPTQPTGRTSTPGQLSAQTSRGSLHTQGSKLLSFSAVEEVAVYSSCCFYVHGFSERRSQILHGSIVSLGGIICHSLDEVASASGAQMAHRFVIVPQDSHPDLRPKAPENVQLVTEFFVEKCMYKTQFFDPSTQVIGRPFPAFPIPGFDKLAICTAGFTGVDLNQVDKAIRQLGARYDERFTAQSSLLICTSLNDVRKQKLDLALAWKVPVVRADWLWTCIADGAKVPIKPFLFKELRQRFDAFDNDATRPSMSFEKPKEVEKRSVQEKPVAPATKQHSRRRAGEIDGSAFSTEPLPPRAAAPVETRPKVSKEDSNVTADFETAPTHHSGGLSFSRKASLPLSETSQNSLNQSRSPERKRSQPQKTPVEDTSVQTAAVDVLPHTNSVPPDAEIAPTEPSPPKPTTNSNPDPPKRASLPPSERLALSAKLATLFETPSNPDPASHLPAIDPSRPAVRRRREILGRAISNVSATSSGSHDSSAPPDPNPLLELAPASVGEGPGEDRNLSSTQVGYDDPEAEMYKKKLMGGCKALGAGGVSKMGAGEGAPLTLATSGGYDVAPARGTRTRRTGR</sequence>
<dbReference type="Gene3D" id="3.40.50.10190">
    <property type="entry name" value="BRCT domain"/>
    <property type="match status" value="4"/>
</dbReference>
<reference evidence="13 14" key="1">
    <citation type="submission" date="2018-08" db="EMBL/GenBank/DDBJ databases">
        <title>Draft genome of the lignicolous fungus Coniochaeta pulveracea.</title>
        <authorList>
            <person name="Borstlap C.J."/>
            <person name="De Witt R.N."/>
            <person name="Botha A."/>
            <person name="Volschenk H."/>
        </authorList>
    </citation>
    <scope>NUCLEOTIDE SEQUENCE [LARGE SCALE GENOMIC DNA]</scope>
    <source>
        <strain evidence="13 14">CAB683</strain>
    </source>
</reference>
<dbReference type="OrthoDB" id="251770at2759"/>
<feature type="region of interest" description="Disordered" evidence="9">
    <location>
        <begin position="995"/>
        <end position="1261"/>
    </location>
</feature>
<organism evidence="13 14">
    <name type="scientific">Coniochaeta pulveracea</name>
    <dbReference type="NCBI Taxonomy" id="177199"/>
    <lineage>
        <taxon>Eukaryota</taxon>
        <taxon>Fungi</taxon>
        <taxon>Dikarya</taxon>
        <taxon>Ascomycota</taxon>
        <taxon>Pezizomycotina</taxon>
        <taxon>Sordariomycetes</taxon>
        <taxon>Sordariomycetidae</taxon>
        <taxon>Coniochaetales</taxon>
        <taxon>Coniochaetaceae</taxon>
        <taxon>Coniochaeta</taxon>
    </lineage>
</organism>
<feature type="compositionally biased region" description="Low complexity" evidence="9">
    <location>
        <begin position="1217"/>
        <end position="1228"/>
    </location>
</feature>
<feature type="disulfide bond" evidence="8">
    <location>
        <begin position="313"/>
        <end position="349"/>
    </location>
</feature>
<feature type="compositionally biased region" description="Basic and acidic residues" evidence="9">
    <location>
        <begin position="1003"/>
        <end position="1014"/>
    </location>
</feature>